<keyword evidence="12" id="KW-1185">Reference proteome</keyword>
<keyword evidence="3" id="KW-0963">Cytoplasm</keyword>
<dbReference type="Pfam" id="PF14580">
    <property type="entry name" value="LRR_9"/>
    <property type="match status" value="1"/>
</dbReference>
<sequence>MEREEAGQPAIKEITELLLRKRSEHNEGCLSSLQEIALHQQDLGGINKLLAKYCPELEIVLLQNNLIRRIENLNKLKKLRYLNLALNNITKIEGLRELEFLDKLDLTANFVDDILSVESLARNTHLRELHLIGNPCTNYRNSRLFIVSVLPHLKNLDGTEVTPTERLQAAQCASESRAMVVADQAEYQRQVSAYRTRHQRQHQQAAAAVRAADPRLMGAASETPTLLPQPTPPAAPPGPQSDAAAPSEAGATPTAAPPPRDAAAPDCASPLPDRTPASAAVPNVTAPPVAPTPAGASASTPAPAAAAPPGGPGSEGYIYLPEERVTAHEELHAMRTREDPETAEKKRRQAEEAARSKAYRKRLVDDEGRILQKNEGDWKYTFFEEDPPGTLGIDVAISRFLDTSLIAIDTHPFHITLTIRDRVLQLRLPMEVYPDRSSASRSSATGHLLVVMPKVDPHQIWFKTRDQIAQEKEAAKPKLVASYADAEFSNDALGSAHLRRRPPQGPAAGSPAAPPPSQPGADLKGAVDLGSIVAEGKKRAPGAPKDLEPPPPGMEDLPPLE</sequence>
<accession>A0ABQ8USM4</accession>
<evidence type="ECO:0000256" key="1">
    <source>
        <dbReference type="ARBA" id="ARBA00004138"/>
    </source>
</evidence>
<feature type="region of interest" description="Disordered" evidence="9">
    <location>
        <begin position="333"/>
        <end position="359"/>
    </location>
</feature>
<keyword evidence="4" id="KW-0433">Leucine-rich repeat</keyword>
<evidence type="ECO:0000313" key="12">
    <source>
        <dbReference type="Proteomes" id="UP001141327"/>
    </source>
</evidence>
<comment type="similarity">
    <text evidence="8">Belongs to the tilB family.</text>
</comment>
<evidence type="ECO:0000256" key="5">
    <source>
        <dbReference type="ARBA" id="ARBA00022737"/>
    </source>
</evidence>
<keyword evidence="7" id="KW-0966">Cell projection</keyword>
<feature type="compositionally biased region" description="Low complexity" evidence="9">
    <location>
        <begin position="261"/>
        <end position="308"/>
    </location>
</feature>
<evidence type="ECO:0000256" key="2">
    <source>
        <dbReference type="ARBA" id="ARBA00004496"/>
    </source>
</evidence>
<comment type="subcellular location">
    <subcellularLocation>
        <location evidence="1">Cell projection</location>
        <location evidence="1">Cilium</location>
    </subcellularLocation>
    <subcellularLocation>
        <location evidence="2">Cytoplasm</location>
    </subcellularLocation>
</comment>
<dbReference type="InterPro" id="IPR032675">
    <property type="entry name" value="LRR_dom_sf"/>
</dbReference>
<evidence type="ECO:0000256" key="8">
    <source>
        <dbReference type="ARBA" id="ARBA00049982"/>
    </source>
</evidence>
<dbReference type="EMBL" id="JAPMOS010000013">
    <property type="protein sequence ID" value="KAJ4460354.1"/>
    <property type="molecule type" value="Genomic_DNA"/>
</dbReference>
<evidence type="ECO:0000256" key="3">
    <source>
        <dbReference type="ARBA" id="ARBA00022490"/>
    </source>
</evidence>
<dbReference type="PANTHER" id="PTHR18849">
    <property type="entry name" value="LEUCINE RICH REPEAT PROTEIN"/>
    <property type="match status" value="1"/>
</dbReference>
<evidence type="ECO:0000256" key="6">
    <source>
        <dbReference type="ARBA" id="ARBA00023069"/>
    </source>
</evidence>
<evidence type="ECO:0000256" key="9">
    <source>
        <dbReference type="SAM" id="MobiDB-lite"/>
    </source>
</evidence>
<dbReference type="Gene3D" id="3.80.10.10">
    <property type="entry name" value="Ribonuclease Inhibitor"/>
    <property type="match status" value="1"/>
</dbReference>
<evidence type="ECO:0000256" key="4">
    <source>
        <dbReference type="ARBA" id="ARBA00022614"/>
    </source>
</evidence>
<feature type="region of interest" description="Disordered" evidence="9">
    <location>
        <begin position="496"/>
        <end position="561"/>
    </location>
</feature>
<dbReference type="PANTHER" id="PTHR18849:SF0">
    <property type="entry name" value="CILIA- AND FLAGELLA-ASSOCIATED PROTEIN 410-RELATED"/>
    <property type="match status" value="1"/>
</dbReference>
<evidence type="ECO:0000259" key="10">
    <source>
        <dbReference type="Pfam" id="PF23602"/>
    </source>
</evidence>
<feature type="region of interest" description="Disordered" evidence="9">
    <location>
        <begin position="221"/>
        <end position="318"/>
    </location>
</feature>
<keyword evidence="6" id="KW-0969">Cilium</keyword>
<dbReference type="Pfam" id="PF23602">
    <property type="entry name" value="CS_DNAAF11_C"/>
    <property type="match status" value="1"/>
</dbReference>
<keyword evidence="5" id="KW-0677">Repeat</keyword>
<dbReference type="Proteomes" id="UP001141327">
    <property type="component" value="Unassembled WGS sequence"/>
</dbReference>
<evidence type="ECO:0000256" key="7">
    <source>
        <dbReference type="ARBA" id="ARBA00023273"/>
    </source>
</evidence>
<reference evidence="11" key="1">
    <citation type="journal article" date="2022" name="bioRxiv">
        <title>Genomics of Preaxostyla Flagellates Illuminates Evolutionary Transitions and the Path Towards Mitochondrial Loss.</title>
        <authorList>
            <person name="Novak L.V.F."/>
            <person name="Treitli S.C."/>
            <person name="Pyrih J."/>
            <person name="Halakuc P."/>
            <person name="Pipaliya S.V."/>
            <person name="Vacek V."/>
            <person name="Brzon O."/>
            <person name="Soukal P."/>
            <person name="Eme L."/>
            <person name="Dacks J.B."/>
            <person name="Karnkowska A."/>
            <person name="Elias M."/>
            <person name="Hampl V."/>
        </authorList>
    </citation>
    <scope>NUCLEOTIDE SEQUENCE</scope>
    <source>
        <strain evidence="11">RCP-MX</strain>
    </source>
</reference>
<gene>
    <name evidence="11" type="ORF">PAPYR_3369</name>
</gene>
<feature type="domain" description="Dynein axonemal assembly factor 11-like CS" evidence="10">
    <location>
        <begin position="340"/>
        <end position="454"/>
    </location>
</feature>
<dbReference type="PROSITE" id="PS51450">
    <property type="entry name" value="LRR"/>
    <property type="match status" value="2"/>
</dbReference>
<evidence type="ECO:0000313" key="11">
    <source>
        <dbReference type="EMBL" id="KAJ4460354.1"/>
    </source>
</evidence>
<dbReference type="SUPFAM" id="SSF52058">
    <property type="entry name" value="L domain-like"/>
    <property type="match status" value="1"/>
</dbReference>
<feature type="compositionally biased region" description="Pro residues" evidence="9">
    <location>
        <begin position="227"/>
        <end position="239"/>
    </location>
</feature>
<dbReference type="InterPro" id="IPR001611">
    <property type="entry name" value="Leu-rich_rpt"/>
</dbReference>
<dbReference type="InterPro" id="IPR056496">
    <property type="entry name" value="CS_DNAAF11_C"/>
</dbReference>
<name>A0ABQ8USM4_9EUKA</name>
<protein>
    <recommendedName>
        <fullName evidence="10">Dynein axonemal assembly factor 11-like CS domain-containing protein</fullName>
    </recommendedName>
</protein>
<feature type="compositionally biased region" description="Basic and acidic residues" evidence="9">
    <location>
        <begin position="333"/>
        <end position="355"/>
    </location>
</feature>
<comment type="caution">
    <text evidence="11">The sequence shown here is derived from an EMBL/GenBank/DDBJ whole genome shotgun (WGS) entry which is preliminary data.</text>
</comment>
<organism evidence="11 12">
    <name type="scientific">Paratrimastix pyriformis</name>
    <dbReference type="NCBI Taxonomy" id="342808"/>
    <lineage>
        <taxon>Eukaryota</taxon>
        <taxon>Metamonada</taxon>
        <taxon>Preaxostyla</taxon>
        <taxon>Paratrimastigidae</taxon>
        <taxon>Paratrimastix</taxon>
    </lineage>
</organism>
<proteinExistence type="inferred from homology"/>
<dbReference type="SMART" id="SM00365">
    <property type="entry name" value="LRR_SD22"/>
    <property type="match status" value="2"/>
</dbReference>
<feature type="compositionally biased region" description="Low complexity" evidence="9">
    <location>
        <begin position="240"/>
        <end position="254"/>
    </location>
</feature>